<sequence>MAAELTDDLIGKDVETQDGQHVGTVTDIEGEQFYVNFTDTEMEKERQQEIHAGDIEEITDGTVVIVRST</sequence>
<dbReference type="AlphaFoldDB" id="A0ABD5V5H5"/>
<feature type="domain" description="PRC-barrel" evidence="1">
    <location>
        <begin position="7"/>
        <end position="28"/>
    </location>
</feature>
<accession>A0ABD5V5H5</accession>
<reference evidence="2 3" key="1">
    <citation type="journal article" date="2019" name="Int. J. Syst. Evol. Microbiol.">
        <title>The Global Catalogue of Microorganisms (GCM) 10K type strain sequencing project: providing services to taxonomists for standard genome sequencing and annotation.</title>
        <authorList>
            <consortium name="The Broad Institute Genomics Platform"/>
            <consortium name="The Broad Institute Genome Sequencing Center for Infectious Disease"/>
            <person name="Wu L."/>
            <person name="Ma J."/>
        </authorList>
    </citation>
    <scope>NUCLEOTIDE SEQUENCE [LARGE SCALE GENOMIC DNA]</scope>
    <source>
        <strain evidence="2 3">CGMCC 1.3240</strain>
    </source>
</reference>
<proteinExistence type="predicted"/>
<comment type="caution">
    <text evidence="2">The sequence shown here is derived from an EMBL/GenBank/DDBJ whole genome shotgun (WGS) entry which is preliminary data.</text>
</comment>
<gene>
    <name evidence="2" type="ORF">ACFQGH_08955</name>
</gene>
<keyword evidence="3" id="KW-1185">Reference proteome</keyword>
<dbReference type="Pfam" id="PF05239">
    <property type="entry name" value="PRC"/>
    <property type="match status" value="1"/>
</dbReference>
<dbReference type="EMBL" id="JBHSXQ010000003">
    <property type="protein sequence ID" value="MFC6905320.1"/>
    <property type="molecule type" value="Genomic_DNA"/>
</dbReference>
<dbReference type="InterPro" id="IPR011033">
    <property type="entry name" value="PRC_barrel-like_sf"/>
</dbReference>
<dbReference type="SUPFAM" id="SSF50346">
    <property type="entry name" value="PRC-barrel domain"/>
    <property type="match status" value="1"/>
</dbReference>
<protein>
    <submittedName>
        <fullName evidence="2">DUF2171 domain-containing protein</fullName>
    </submittedName>
</protein>
<evidence type="ECO:0000313" key="2">
    <source>
        <dbReference type="EMBL" id="MFC6905320.1"/>
    </source>
</evidence>
<dbReference type="InterPro" id="IPR027275">
    <property type="entry name" value="PRC-brl_dom"/>
</dbReference>
<dbReference type="RefSeq" id="WP_340603845.1">
    <property type="nucleotide sequence ID" value="NZ_JBBMXV010000003.1"/>
</dbReference>
<name>A0ABD5V5H5_9EURY</name>
<dbReference type="Proteomes" id="UP001596312">
    <property type="component" value="Unassembled WGS sequence"/>
</dbReference>
<evidence type="ECO:0000259" key="1">
    <source>
        <dbReference type="Pfam" id="PF05239"/>
    </source>
</evidence>
<evidence type="ECO:0000313" key="3">
    <source>
        <dbReference type="Proteomes" id="UP001596312"/>
    </source>
</evidence>
<organism evidence="2 3">
    <name type="scientific">Halalkalicoccus tibetensis</name>
    <dbReference type="NCBI Taxonomy" id="175632"/>
    <lineage>
        <taxon>Archaea</taxon>
        <taxon>Methanobacteriati</taxon>
        <taxon>Methanobacteriota</taxon>
        <taxon>Stenosarchaea group</taxon>
        <taxon>Halobacteria</taxon>
        <taxon>Halobacteriales</taxon>
        <taxon>Halococcaceae</taxon>
        <taxon>Halalkalicoccus</taxon>
    </lineage>
</organism>